<evidence type="ECO:0000313" key="2">
    <source>
        <dbReference type="EMBL" id="GIX82239.1"/>
    </source>
</evidence>
<gene>
    <name evidence="2" type="ORF">CDAR_370991</name>
</gene>
<sequence>MSKVTSTLQSISMSDKDRQKESFINHTECQRPGQRHSLTAFDSVDYPSLHIDLVSGYAAYVAVLKIALDISRIAKTNS</sequence>
<keyword evidence="3" id="KW-1185">Reference proteome</keyword>
<evidence type="ECO:0000313" key="3">
    <source>
        <dbReference type="Proteomes" id="UP001054837"/>
    </source>
</evidence>
<feature type="region of interest" description="Disordered" evidence="1">
    <location>
        <begin position="1"/>
        <end position="21"/>
    </location>
</feature>
<proteinExistence type="predicted"/>
<comment type="caution">
    <text evidence="2">The sequence shown here is derived from an EMBL/GenBank/DDBJ whole genome shotgun (WGS) entry which is preliminary data.</text>
</comment>
<protein>
    <submittedName>
        <fullName evidence="2">Uncharacterized protein</fullName>
    </submittedName>
</protein>
<dbReference type="AlphaFoldDB" id="A0AAV4NBM8"/>
<evidence type="ECO:0000256" key="1">
    <source>
        <dbReference type="SAM" id="MobiDB-lite"/>
    </source>
</evidence>
<reference evidence="2 3" key="1">
    <citation type="submission" date="2021-06" db="EMBL/GenBank/DDBJ databases">
        <title>Caerostris darwini draft genome.</title>
        <authorList>
            <person name="Kono N."/>
            <person name="Arakawa K."/>
        </authorList>
    </citation>
    <scope>NUCLEOTIDE SEQUENCE [LARGE SCALE GENOMIC DNA]</scope>
</reference>
<feature type="compositionally biased region" description="Polar residues" evidence="1">
    <location>
        <begin position="1"/>
        <end position="13"/>
    </location>
</feature>
<name>A0AAV4NBM8_9ARAC</name>
<organism evidence="2 3">
    <name type="scientific">Caerostris darwini</name>
    <dbReference type="NCBI Taxonomy" id="1538125"/>
    <lineage>
        <taxon>Eukaryota</taxon>
        <taxon>Metazoa</taxon>
        <taxon>Ecdysozoa</taxon>
        <taxon>Arthropoda</taxon>
        <taxon>Chelicerata</taxon>
        <taxon>Arachnida</taxon>
        <taxon>Araneae</taxon>
        <taxon>Araneomorphae</taxon>
        <taxon>Entelegynae</taxon>
        <taxon>Araneoidea</taxon>
        <taxon>Araneidae</taxon>
        <taxon>Caerostris</taxon>
    </lineage>
</organism>
<dbReference type="EMBL" id="BPLQ01001493">
    <property type="protein sequence ID" value="GIX82239.1"/>
    <property type="molecule type" value="Genomic_DNA"/>
</dbReference>
<accession>A0AAV4NBM8</accession>
<dbReference type="Proteomes" id="UP001054837">
    <property type="component" value="Unassembled WGS sequence"/>
</dbReference>